<gene>
    <name evidence="1" type="ORF">KGM_202737</name>
</gene>
<evidence type="ECO:0000313" key="2">
    <source>
        <dbReference type="Proteomes" id="UP000007151"/>
    </source>
</evidence>
<comment type="caution">
    <text evidence="1">The sequence shown here is derived from an EMBL/GenBank/DDBJ whole genome shotgun (WGS) entry which is preliminary data.</text>
</comment>
<organism evidence="1 2">
    <name type="scientific">Danaus plexippus plexippus</name>
    <dbReference type="NCBI Taxonomy" id="278856"/>
    <lineage>
        <taxon>Eukaryota</taxon>
        <taxon>Metazoa</taxon>
        <taxon>Ecdysozoa</taxon>
        <taxon>Arthropoda</taxon>
        <taxon>Hexapoda</taxon>
        <taxon>Insecta</taxon>
        <taxon>Pterygota</taxon>
        <taxon>Neoptera</taxon>
        <taxon>Endopterygota</taxon>
        <taxon>Lepidoptera</taxon>
        <taxon>Glossata</taxon>
        <taxon>Ditrysia</taxon>
        <taxon>Papilionoidea</taxon>
        <taxon>Nymphalidae</taxon>
        <taxon>Danainae</taxon>
        <taxon>Danaini</taxon>
        <taxon>Danaina</taxon>
        <taxon>Danaus</taxon>
        <taxon>Danaus</taxon>
    </lineage>
</organism>
<name>A0A212EU34_DANPL</name>
<dbReference type="KEGG" id="dpl:KGM_202737"/>
<keyword evidence="2" id="KW-1185">Reference proteome</keyword>
<dbReference type="EMBL" id="AGBW02012491">
    <property type="protein sequence ID" value="OWR44989.1"/>
    <property type="molecule type" value="Genomic_DNA"/>
</dbReference>
<dbReference type="AlphaFoldDB" id="A0A212EU34"/>
<reference evidence="1 2" key="1">
    <citation type="journal article" date="2011" name="Cell">
        <title>The monarch butterfly genome yields insights into long-distance migration.</title>
        <authorList>
            <person name="Zhan S."/>
            <person name="Merlin C."/>
            <person name="Boore J.L."/>
            <person name="Reppert S.M."/>
        </authorList>
    </citation>
    <scope>NUCLEOTIDE SEQUENCE [LARGE SCALE GENOMIC DNA]</scope>
    <source>
        <strain evidence="1">F-2</strain>
    </source>
</reference>
<dbReference type="Proteomes" id="UP000007151">
    <property type="component" value="Unassembled WGS sequence"/>
</dbReference>
<accession>A0A212EU34</accession>
<sequence>MAANCDIFYALYFEITTKYVLIYRIESYKVPWPCLNYEGESREVLQAWAGLHPNAMIHIIRFAGELNVFHYCHSSEEVGGAGRRVLAAAPALRRQSVARRHSRCPVHERRDATCLRLTHSIRVCVPSIRGRSPFDWSLVHPVRIL</sequence>
<evidence type="ECO:0000313" key="1">
    <source>
        <dbReference type="EMBL" id="OWR44989.1"/>
    </source>
</evidence>
<proteinExistence type="predicted"/>
<dbReference type="InParanoid" id="A0A212EU34"/>
<protein>
    <submittedName>
        <fullName evidence="1">Uncharacterized protein</fullName>
    </submittedName>
</protein>